<dbReference type="InterPro" id="IPR041657">
    <property type="entry name" value="HTH_17"/>
</dbReference>
<dbReference type="InterPro" id="IPR010093">
    <property type="entry name" value="SinI_DNA-bd"/>
</dbReference>
<dbReference type="EMBL" id="ALAN01000084">
    <property type="protein sequence ID" value="ETI67856.1"/>
    <property type="molecule type" value="Genomic_DNA"/>
</dbReference>
<evidence type="ECO:0000259" key="1">
    <source>
        <dbReference type="Pfam" id="PF12728"/>
    </source>
</evidence>
<accession>A0AB94ILB7</accession>
<organism evidence="2 3">
    <name type="scientific">Neobacillus vireti LMG 21834</name>
    <dbReference type="NCBI Taxonomy" id="1131730"/>
    <lineage>
        <taxon>Bacteria</taxon>
        <taxon>Bacillati</taxon>
        <taxon>Bacillota</taxon>
        <taxon>Bacilli</taxon>
        <taxon>Bacillales</taxon>
        <taxon>Bacillaceae</taxon>
        <taxon>Neobacillus</taxon>
    </lineage>
</organism>
<feature type="domain" description="Helix-turn-helix" evidence="1">
    <location>
        <begin position="17"/>
        <end position="66"/>
    </location>
</feature>
<dbReference type="GO" id="GO:0003677">
    <property type="term" value="F:DNA binding"/>
    <property type="evidence" value="ECO:0007669"/>
    <property type="project" value="InterPro"/>
</dbReference>
<evidence type="ECO:0000313" key="2">
    <source>
        <dbReference type="EMBL" id="ETI67856.1"/>
    </source>
</evidence>
<dbReference type="Proteomes" id="UP000018877">
    <property type="component" value="Unassembled WGS sequence"/>
</dbReference>
<dbReference type="NCBIfam" id="TIGR01764">
    <property type="entry name" value="excise"/>
    <property type="match status" value="1"/>
</dbReference>
<name>A0AB94ILB7_9BACI</name>
<comment type="caution">
    <text evidence="2">The sequence shown here is derived from an EMBL/GenBank/DDBJ whole genome shotgun (WGS) entry which is preliminary data.</text>
</comment>
<reference evidence="2 3" key="1">
    <citation type="journal article" date="2014" name="Environ. Microbiol.">
        <title>The nitrate-ammonifying and nosZ-carrying bacterium Bacillus vireti is a potent source and sink for nitric and nitrous oxide under high nitrate conditions.</title>
        <authorList>
            <person name="Mania D."/>
            <person name="Heylen K."/>
            <person name="van Spanning R.J."/>
            <person name="Frostegard A."/>
        </authorList>
    </citation>
    <scope>NUCLEOTIDE SEQUENCE [LARGE SCALE GENOMIC DNA]</scope>
    <source>
        <strain evidence="2 3">LMG 21834</strain>
    </source>
</reference>
<evidence type="ECO:0000313" key="3">
    <source>
        <dbReference type="Proteomes" id="UP000018877"/>
    </source>
</evidence>
<dbReference type="Pfam" id="PF12728">
    <property type="entry name" value="HTH_17"/>
    <property type="match status" value="1"/>
</dbReference>
<dbReference type="RefSeq" id="WP_024029231.1">
    <property type="nucleotide sequence ID" value="NZ_ALAN01000084.1"/>
</dbReference>
<dbReference type="AlphaFoldDB" id="A0AB94ILB7"/>
<protein>
    <recommendedName>
        <fullName evidence="1">Helix-turn-helix domain-containing protein</fullName>
    </recommendedName>
</protein>
<proteinExistence type="predicted"/>
<keyword evidence="3" id="KW-1185">Reference proteome</keyword>
<sequence>MKRYDIHKIFEVDDDAVLTPEEISEMLGFHIESVRRWCRSGKLDCYSFGGKYVILGSEFKAFMERSRKKAM</sequence>
<dbReference type="SUPFAM" id="SSF46955">
    <property type="entry name" value="Putative DNA-binding domain"/>
    <property type="match status" value="1"/>
</dbReference>
<gene>
    <name evidence="2" type="ORF">BAVI_15246</name>
</gene>
<dbReference type="InterPro" id="IPR009061">
    <property type="entry name" value="DNA-bd_dom_put_sf"/>
</dbReference>